<dbReference type="InterPro" id="IPR002104">
    <property type="entry name" value="Integrase_catalytic"/>
</dbReference>
<dbReference type="Proteomes" id="UP000664835">
    <property type="component" value="Unassembled WGS sequence"/>
</dbReference>
<dbReference type="CDD" id="cd00801">
    <property type="entry name" value="INT_P4_C"/>
    <property type="match status" value="1"/>
</dbReference>
<accession>A0ABS3Q7U7</accession>
<dbReference type="SUPFAM" id="SSF56349">
    <property type="entry name" value="DNA breaking-rejoining enzymes"/>
    <property type="match status" value="1"/>
</dbReference>
<comment type="caution">
    <text evidence="6">The sequence shown here is derived from an EMBL/GenBank/DDBJ whole genome shotgun (WGS) entry which is preliminary data.</text>
</comment>
<evidence type="ECO:0000313" key="6">
    <source>
        <dbReference type="EMBL" id="MBO1928430.1"/>
    </source>
</evidence>
<name>A0ABS3Q7U7_9GAMM</name>
<dbReference type="InterPro" id="IPR011010">
    <property type="entry name" value="DNA_brk_join_enz"/>
</dbReference>
<dbReference type="Gene3D" id="1.10.150.130">
    <property type="match status" value="1"/>
</dbReference>
<evidence type="ECO:0000259" key="5">
    <source>
        <dbReference type="PROSITE" id="PS51898"/>
    </source>
</evidence>
<proteinExistence type="inferred from homology"/>
<dbReference type="InterPro" id="IPR053876">
    <property type="entry name" value="Phage_int_M"/>
</dbReference>
<reference evidence="6 7" key="1">
    <citation type="submission" date="2021-03" db="EMBL/GenBank/DDBJ databases">
        <title>Thiomicrorhabdus sp.nov.,novel sulfur-oxidizing bacteria isolated from coastal sediment.</title>
        <authorList>
            <person name="Liu X."/>
        </authorList>
    </citation>
    <scope>NUCLEOTIDE SEQUENCE [LARGE SCALE GENOMIC DNA]</scope>
    <source>
        <strain evidence="6 7">6S2-11</strain>
    </source>
</reference>
<evidence type="ECO:0000256" key="3">
    <source>
        <dbReference type="ARBA" id="ARBA00023125"/>
    </source>
</evidence>
<gene>
    <name evidence="6" type="ORF">J3998_12700</name>
</gene>
<dbReference type="Gene3D" id="3.30.160.390">
    <property type="entry name" value="Integrase, DNA-binding domain"/>
    <property type="match status" value="1"/>
</dbReference>
<dbReference type="InterPro" id="IPR010998">
    <property type="entry name" value="Integrase_recombinase_N"/>
</dbReference>
<evidence type="ECO:0000256" key="2">
    <source>
        <dbReference type="ARBA" id="ARBA00022908"/>
    </source>
</evidence>
<dbReference type="InterPro" id="IPR038488">
    <property type="entry name" value="Integrase_DNA-bd_sf"/>
</dbReference>
<protein>
    <submittedName>
        <fullName evidence="6">Tyrosine-type recombinase/integrase</fullName>
    </submittedName>
</protein>
<dbReference type="EMBL" id="JAGETV010000043">
    <property type="protein sequence ID" value="MBO1928430.1"/>
    <property type="molecule type" value="Genomic_DNA"/>
</dbReference>
<keyword evidence="4" id="KW-0233">DNA recombination</keyword>
<keyword evidence="3" id="KW-0238">DNA-binding</keyword>
<keyword evidence="2" id="KW-0229">DNA integration</keyword>
<evidence type="ECO:0000256" key="1">
    <source>
        <dbReference type="ARBA" id="ARBA00008857"/>
    </source>
</evidence>
<comment type="similarity">
    <text evidence="1">Belongs to the 'phage' integrase family.</text>
</comment>
<organism evidence="6 7">
    <name type="scientific">Thiomicrorhabdus marina</name>
    <dbReference type="NCBI Taxonomy" id="2818442"/>
    <lineage>
        <taxon>Bacteria</taxon>
        <taxon>Pseudomonadati</taxon>
        <taxon>Pseudomonadota</taxon>
        <taxon>Gammaproteobacteria</taxon>
        <taxon>Thiotrichales</taxon>
        <taxon>Piscirickettsiaceae</taxon>
        <taxon>Thiomicrorhabdus</taxon>
    </lineage>
</organism>
<dbReference type="Pfam" id="PF22022">
    <property type="entry name" value="Phage_int_M"/>
    <property type="match status" value="1"/>
</dbReference>
<evidence type="ECO:0000256" key="4">
    <source>
        <dbReference type="ARBA" id="ARBA00023172"/>
    </source>
</evidence>
<dbReference type="RefSeq" id="WP_208151041.1">
    <property type="nucleotide sequence ID" value="NZ_JAGETV010000043.1"/>
</dbReference>
<dbReference type="PANTHER" id="PTHR30629">
    <property type="entry name" value="PROPHAGE INTEGRASE"/>
    <property type="match status" value="1"/>
</dbReference>
<dbReference type="InterPro" id="IPR050808">
    <property type="entry name" value="Phage_Integrase"/>
</dbReference>
<feature type="domain" description="Tyr recombinase" evidence="5">
    <location>
        <begin position="197"/>
        <end position="389"/>
    </location>
</feature>
<dbReference type="InterPro" id="IPR013762">
    <property type="entry name" value="Integrase-like_cat_sf"/>
</dbReference>
<evidence type="ECO:0000313" key="7">
    <source>
        <dbReference type="Proteomes" id="UP000664835"/>
    </source>
</evidence>
<dbReference type="Pfam" id="PF00589">
    <property type="entry name" value="Phage_integrase"/>
    <property type="match status" value="1"/>
</dbReference>
<sequence>MQRKLTDVKVKNAKAKDKAYKLADGGGLYLFVTKAGAKSWRYDVKFNQKWITLTFGKYPAVGLSDARLQHEDARLKIELGIDPRQTKEAEAKLKPFSFYAKETIKTHDLKDTTIEKKLLKMQKHLFPALDGKAVEEVTAVDLLNILKPIADKGHRSLARDLAGYCRQTFNYLLSLQLVQNNPAATLAEILPKPKPSTNFHHLTDKHELALLLKGVDNYHGDAVVKYALQLMPLLALRPRNMRFMKWEYVDLKNALVTIPSAEMKASREHRLPLPVQAVAIFKELQKLTGNKELVFLTSHSSQKKAMSENTLNMALTRVVNPETNESFGKGFITSHGFRHTVSTFLNELGYNSDAIELQLAHASQDRIRATYNKAELLPERTKMMQEWADYLDGLKNGIHN</sequence>
<dbReference type="InterPro" id="IPR025166">
    <property type="entry name" value="Integrase_DNA_bind_dom"/>
</dbReference>
<dbReference type="Pfam" id="PF13356">
    <property type="entry name" value="Arm-DNA-bind_3"/>
    <property type="match status" value="1"/>
</dbReference>
<keyword evidence="7" id="KW-1185">Reference proteome</keyword>
<dbReference type="Gene3D" id="1.10.443.10">
    <property type="entry name" value="Intergrase catalytic core"/>
    <property type="match status" value="1"/>
</dbReference>
<dbReference type="PROSITE" id="PS51898">
    <property type="entry name" value="TYR_RECOMBINASE"/>
    <property type="match status" value="1"/>
</dbReference>
<dbReference type="PANTHER" id="PTHR30629:SF2">
    <property type="entry name" value="PROPHAGE INTEGRASE INTS-RELATED"/>
    <property type="match status" value="1"/>
</dbReference>